<comment type="caution">
    <text evidence="1">The sequence shown here is derived from an EMBL/GenBank/DDBJ whole genome shotgun (WGS) entry which is preliminary data.</text>
</comment>
<proteinExistence type="predicted"/>
<keyword evidence="2" id="KW-1185">Reference proteome</keyword>
<protein>
    <submittedName>
        <fullName evidence="1">Uncharacterized protein</fullName>
    </submittedName>
</protein>
<accession>A0ACB9W192</accession>
<feature type="non-terminal residue" evidence="1">
    <location>
        <position position="1"/>
    </location>
</feature>
<gene>
    <name evidence="1" type="ORF">KUCAC02_017197</name>
</gene>
<evidence type="ECO:0000313" key="2">
    <source>
        <dbReference type="Proteomes" id="UP001057452"/>
    </source>
</evidence>
<evidence type="ECO:0000313" key="1">
    <source>
        <dbReference type="EMBL" id="KAI4806369.1"/>
    </source>
</evidence>
<dbReference type="Proteomes" id="UP001057452">
    <property type="component" value="Chromosome 20"/>
</dbReference>
<organism evidence="1 2">
    <name type="scientific">Chaenocephalus aceratus</name>
    <name type="common">Blackfin icefish</name>
    <name type="synonym">Chaenichthys aceratus</name>
    <dbReference type="NCBI Taxonomy" id="36190"/>
    <lineage>
        <taxon>Eukaryota</taxon>
        <taxon>Metazoa</taxon>
        <taxon>Chordata</taxon>
        <taxon>Craniata</taxon>
        <taxon>Vertebrata</taxon>
        <taxon>Euteleostomi</taxon>
        <taxon>Actinopterygii</taxon>
        <taxon>Neopterygii</taxon>
        <taxon>Teleostei</taxon>
        <taxon>Neoteleostei</taxon>
        <taxon>Acanthomorphata</taxon>
        <taxon>Eupercaria</taxon>
        <taxon>Perciformes</taxon>
        <taxon>Notothenioidei</taxon>
        <taxon>Channichthyidae</taxon>
        <taxon>Chaenocephalus</taxon>
    </lineage>
</organism>
<sequence>GETYSFIPSLRVSPWAAERREEGHNTGLRAGREGGAKETKRQRERETVPGLKAADERTLGESVTPVIGGGLDSPELVTSCSGGQILPPPGVTAPPAD</sequence>
<name>A0ACB9W192_CHAAC</name>
<dbReference type="EMBL" id="CM043804">
    <property type="protein sequence ID" value="KAI4806369.1"/>
    <property type="molecule type" value="Genomic_DNA"/>
</dbReference>
<reference evidence="1" key="1">
    <citation type="submission" date="2022-05" db="EMBL/GenBank/DDBJ databases">
        <title>Chromosome-level genome of Chaenocephalus aceratus.</title>
        <authorList>
            <person name="Park H."/>
        </authorList>
    </citation>
    <scope>NUCLEOTIDE SEQUENCE</scope>
    <source>
        <strain evidence="1">KU_202001</strain>
    </source>
</reference>